<dbReference type="Pfam" id="PF00534">
    <property type="entry name" value="Glycos_transf_1"/>
    <property type="match status" value="1"/>
</dbReference>
<reference evidence="3 4" key="1">
    <citation type="journal article" date="2012" name="Int. J. Syst. Evol. Microbiol.">
        <title>Vibrio caribbeanicus sp. nov., isolated from the marine sponge Scleritoderma cyanea.</title>
        <authorList>
            <person name="Hoffmann M."/>
            <person name="Monday S.R."/>
            <person name="Allard M.W."/>
            <person name="Strain E.A."/>
            <person name="Whittaker P."/>
            <person name="Naum M."/>
            <person name="McCarthy P.J."/>
            <person name="Lopez J.V."/>
            <person name="Fischer M."/>
            <person name="Brown E.W."/>
        </authorList>
    </citation>
    <scope>NUCLEOTIDE SEQUENCE [LARGE SCALE GENOMIC DNA]</scope>
    <source>
        <strain evidence="3 4">LMG 20546</strain>
    </source>
</reference>
<proteinExistence type="predicted"/>
<dbReference type="Proteomes" id="UP000004371">
    <property type="component" value="Unassembled WGS sequence"/>
</dbReference>
<dbReference type="Gene3D" id="3.40.50.2000">
    <property type="entry name" value="Glycogen Phosphorylase B"/>
    <property type="match status" value="2"/>
</dbReference>
<organism evidence="3 4">
    <name type="scientific">Vibrio brasiliensis LMG 20546</name>
    <dbReference type="NCBI Taxonomy" id="945543"/>
    <lineage>
        <taxon>Bacteria</taxon>
        <taxon>Pseudomonadati</taxon>
        <taxon>Pseudomonadota</taxon>
        <taxon>Gammaproteobacteria</taxon>
        <taxon>Vibrionales</taxon>
        <taxon>Vibrionaceae</taxon>
        <taxon>Vibrio</taxon>
        <taxon>Vibrio oreintalis group</taxon>
    </lineage>
</organism>
<evidence type="ECO:0000259" key="2">
    <source>
        <dbReference type="Pfam" id="PF13439"/>
    </source>
</evidence>
<dbReference type="InterPro" id="IPR028098">
    <property type="entry name" value="Glyco_trans_4-like_N"/>
</dbReference>
<sequence length="394" mass="44082">MHYGDNWIRGSEQCLLDLIHYISQRNYQPVVWTNNRTLAELLDQNQVTTELSQFKLLLGWQAPRFNLMSWAGLVEHGCELIERENIDLIHINSGAPCQWMIAAARIKNVPLVTQLHCPYQTRDRLTLGLHLSPHIISVSHHVSQALIKDGYPQSRVSVVHNGIDTQSLIKQQTVDVRGELNISDQDFIFATVGSLIHRKGIDRLLTALRHVTLEYPNVHLVVIGDGPLKRKLKNQAEYLHLADQIHFVGEQHNVIGWLKGCDAFVSGARSEAFGLVVAEAGLAKLPIVAPFEGGIPEFISHGKTGVLYPNKGVGPIANAMRILINNPKLCRILAVKAYQHITRNHDLSVTCPQIEKVYQQILAQKQNKPRSLFSTLLPIKSYLANRVSLGGQHG</sequence>
<dbReference type="InterPro" id="IPR050194">
    <property type="entry name" value="Glycosyltransferase_grp1"/>
</dbReference>
<dbReference type="EMBL" id="AEVS01000049">
    <property type="protein sequence ID" value="EGA66208.1"/>
    <property type="molecule type" value="Genomic_DNA"/>
</dbReference>
<keyword evidence="3" id="KW-0328">Glycosyltransferase</keyword>
<evidence type="ECO:0000313" key="4">
    <source>
        <dbReference type="Proteomes" id="UP000004371"/>
    </source>
</evidence>
<evidence type="ECO:0000313" key="3">
    <source>
        <dbReference type="EMBL" id="EGA66208.1"/>
    </source>
</evidence>
<dbReference type="InterPro" id="IPR001296">
    <property type="entry name" value="Glyco_trans_1"/>
</dbReference>
<keyword evidence="3" id="KW-0808">Transferase</keyword>
<dbReference type="STRING" id="945543.VIBR0546_00545"/>
<feature type="domain" description="Glycosyltransferase subfamily 4-like N-terminal" evidence="2">
    <location>
        <begin position="9"/>
        <end position="166"/>
    </location>
</feature>
<dbReference type="GO" id="GO:0016757">
    <property type="term" value="F:glycosyltransferase activity"/>
    <property type="evidence" value="ECO:0007669"/>
    <property type="project" value="UniProtKB-KW"/>
</dbReference>
<dbReference type="AlphaFoldDB" id="E8LT15"/>
<dbReference type="Pfam" id="PF13439">
    <property type="entry name" value="Glyco_transf_4"/>
    <property type="match status" value="1"/>
</dbReference>
<dbReference type="PANTHER" id="PTHR45947:SF3">
    <property type="entry name" value="SULFOQUINOVOSYL TRANSFERASE SQD2"/>
    <property type="match status" value="1"/>
</dbReference>
<evidence type="ECO:0000259" key="1">
    <source>
        <dbReference type="Pfam" id="PF00534"/>
    </source>
</evidence>
<accession>E8LT15</accession>
<dbReference type="eggNOG" id="COG0438">
    <property type="taxonomic scope" value="Bacteria"/>
</dbReference>
<dbReference type="CDD" id="cd03801">
    <property type="entry name" value="GT4_PimA-like"/>
    <property type="match status" value="1"/>
</dbReference>
<protein>
    <submittedName>
        <fullName evidence="3">Putative galactosyltransferase</fullName>
    </submittedName>
</protein>
<gene>
    <name evidence="3" type="ORF">VIBR0546_00545</name>
</gene>
<dbReference type="PANTHER" id="PTHR45947">
    <property type="entry name" value="SULFOQUINOVOSYL TRANSFERASE SQD2"/>
    <property type="match status" value="1"/>
</dbReference>
<name>E8LT15_9VIBR</name>
<dbReference type="SUPFAM" id="SSF53756">
    <property type="entry name" value="UDP-Glycosyltransferase/glycogen phosphorylase"/>
    <property type="match status" value="1"/>
</dbReference>
<comment type="caution">
    <text evidence="3">The sequence shown here is derived from an EMBL/GenBank/DDBJ whole genome shotgun (WGS) entry which is preliminary data.</text>
</comment>
<keyword evidence="4" id="KW-1185">Reference proteome</keyword>
<feature type="domain" description="Glycosyl transferase family 1" evidence="1">
    <location>
        <begin position="177"/>
        <end position="339"/>
    </location>
</feature>